<organism evidence="4 5">
    <name type="scientific">Bugula neritina</name>
    <name type="common">Brown bryozoan</name>
    <name type="synonym">Sertularia neritina</name>
    <dbReference type="NCBI Taxonomy" id="10212"/>
    <lineage>
        <taxon>Eukaryota</taxon>
        <taxon>Metazoa</taxon>
        <taxon>Spiralia</taxon>
        <taxon>Lophotrochozoa</taxon>
        <taxon>Bryozoa</taxon>
        <taxon>Gymnolaemata</taxon>
        <taxon>Cheilostomatida</taxon>
        <taxon>Flustrina</taxon>
        <taxon>Buguloidea</taxon>
        <taxon>Bugulidae</taxon>
        <taxon>Bugula</taxon>
    </lineage>
</organism>
<dbReference type="PANTHER" id="PTHR48051:SF1">
    <property type="entry name" value="RAS SUPPRESSOR PROTEIN 1"/>
    <property type="match status" value="1"/>
</dbReference>
<name>A0A7J7KB33_BUGNE</name>
<proteinExistence type="predicted"/>
<evidence type="ECO:0000256" key="1">
    <source>
        <dbReference type="ARBA" id="ARBA00022614"/>
    </source>
</evidence>
<sequence>MGDTPSKENSQQVYTEDLPTQLVSDSGCRLWYRHSGEDEIDKMPYIPESQLTTVEDYNTIIRSIHPYQITHLYAQINQEMLPLDFLCPNAIRIKLVGNRQTSYPLDCLGSLRKLKKIGIRGFNMSKGLPDVICSLSSLTKLLLASCQLRDLPERFKALSNLQILQIFEANFANGLPEAISELSMLKQLVLVQCNLRDIPMSLSKLQHLEKLEISLNKFTHLPKVIYKLNNLNELDFSSNKELRQMEPDLLTLNNLNQLNCVGCELLKLPPYFVCQQGLPAIRKCFLKQNKVFFLLLKLSEMR</sequence>
<dbReference type="Pfam" id="PF23598">
    <property type="entry name" value="LRR_14"/>
    <property type="match status" value="1"/>
</dbReference>
<evidence type="ECO:0000256" key="2">
    <source>
        <dbReference type="ARBA" id="ARBA00022737"/>
    </source>
</evidence>
<protein>
    <recommendedName>
        <fullName evidence="3">Disease resistance R13L4/SHOC-2-like LRR domain-containing protein</fullName>
    </recommendedName>
</protein>
<dbReference type="AlphaFoldDB" id="A0A7J7KB33"/>
<dbReference type="GO" id="GO:0005737">
    <property type="term" value="C:cytoplasm"/>
    <property type="evidence" value="ECO:0007669"/>
    <property type="project" value="TreeGrafter"/>
</dbReference>
<dbReference type="Gene3D" id="3.80.10.10">
    <property type="entry name" value="Ribonuclease Inhibitor"/>
    <property type="match status" value="1"/>
</dbReference>
<dbReference type="InterPro" id="IPR055414">
    <property type="entry name" value="LRR_R13L4/SHOC2-like"/>
</dbReference>
<dbReference type="InterPro" id="IPR050216">
    <property type="entry name" value="LRR_domain-containing"/>
</dbReference>
<gene>
    <name evidence="4" type="ORF">EB796_006545</name>
</gene>
<dbReference type="SUPFAM" id="SSF52058">
    <property type="entry name" value="L domain-like"/>
    <property type="match status" value="1"/>
</dbReference>
<keyword evidence="2" id="KW-0677">Repeat</keyword>
<evidence type="ECO:0000313" key="5">
    <source>
        <dbReference type="Proteomes" id="UP000593567"/>
    </source>
</evidence>
<dbReference type="Proteomes" id="UP000593567">
    <property type="component" value="Unassembled WGS sequence"/>
</dbReference>
<dbReference type="EMBL" id="VXIV02000930">
    <property type="protein sequence ID" value="KAF6035144.1"/>
    <property type="molecule type" value="Genomic_DNA"/>
</dbReference>
<evidence type="ECO:0000313" key="4">
    <source>
        <dbReference type="EMBL" id="KAF6035144.1"/>
    </source>
</evidence>
<dbReference type="SMART" id="SM00369">
    <property type="entry name" value="LRR_TYP"/>
    <property type="match status" value="2"/>
</dbReference>
<dbReference type="PANTHER" id="PTHR48051">
    <property type="match status" value="1"/>
</dbReference>
<keyword evidence="5" id="KW-1185">Reference proteome</keyword>
<comment type="caution">
    <text evidence="4">The sequence shown here is derived from an EMBL/GenBank/DDBJ whole genome shotgun (WGS) entry which is preliminary data.</text>
</comment>
<evidence type="ECO:0000259" key="3">
    <source>
        <dbReference type="Pfam" id="PF23598"/>
    </source>
</evidence>
<dbReference type="InterPro" id="IPR032675">
    <property type="entry name" value="LRR_dom_sf"/>
</dbReference>
<dbReference type="OrthoDB" id="676979at2759"/>
<reference evidence="4" key="1">
    <citation type="submission" date="2020-06" db="EMBL/GenBank/DDBJ databases">
        <title>Draft genome of Bugula neritina, a colonial animal packing powerful symbionts and potential medicines.</title>
        <authorList>
            <person name="Rayko M."/>
        </authorList>
    </citation>
    <scope>NUCLEOTIDE SEQUENCE [LARGE SCALE GENOMIC DNA]</scope>
    <source>
        <strain evidence="4">Kwan_BN1</strain>
    </source>
</reference>
<accession>A0A7J7KB33</accession>
<keyword evidence="1" id="KW-0433">Leucine-rich repeat</keyword>
<feature type="domain" description="Disease resistance R13L4/SHOC-2-like LRR" evidence="3">
    <location>
        <begin position="98"/>
        <end position="271"/>
    </location>
</feature>
<dbReference type="InterPro" id="IPR003591">
    <property type="entry name" value="Leu-rich_rpt_typical-subtyp"/>
</dbReference>